<keyword evidence="1" id="KW-1133">Transmembrane helix</keyword>
<evidence type="ECO:0000256" key="1">
    <source>
        <dbReference type="SAM" id="Phobius"/>
    </source>
</evidence>
<accession>A0A8D8CD13</accession>
<sequence length="196" mass="21417">MFMQPAFREYDNGTYLSIFLRQLQTTLIVVTISILTVIPVIIRLPPVRIQLITSIVPPVVPGRLLVLLGTFLLFTVVLLLGVLMRGHRIPHHSTGRSFVAHLFRRIIVVRTLLAGGIAGIIYVRILAIPVAALEDQLAVGRFLHDLGFGGHQLETVVVVVVAFGRSGRAVSYRGGAGVFLEVEPAQRGLQAIQCVV</sequence>
<dbReference type="EMBL" id="HBUE01120823">
    <property type="protein sequence ID" value="CAG6492429.1"/>
    <property type="molecule type" value="Transcribed_RNA"/>
</dbReference>
<dbReference type="AlphaFoldDB" id="A0A8D8CD13"/>
<reference evidence="2" key="1">
    <citation type="submission" date="2021-05" db="EMBL/GenBank/DDBJ databases">
        <authorList>
            <person name="Alioto T."/>
            <person name="Alioto T."/>
            <person name="Gomez Garrido J."/>
        </authorList>
    </citation>
    <scope>NUCLEOTIDE SEQUENCE</scope>
</reference>
<organism evidence="2">
    <name type="scientific">Culex pipiens</name>
    <name type="common">House mosquito</name>
    <dbReference type="NCBI Taxonomy" id="7175"/>
    <lineage>
        <taxon>Eukaryota</taxon>
        <taxon>Metazoa</taxon>
        <taxon>Ecdysozoa</taxon>
        <taxon>Arthropoda</taxon>
        <taxon>Hexapoda</taxon>
        <taxon>Insecta</taxon>
        <taxon>Pterygota</taxon>
        <taxon>Neoptera</taxon>
        <taxon>Endopterygota</taxon>
        <taxon>Diptera</taxon>
        <taxon>Nematocera</taxon>
        <taxon>Culicoidea</taxon>
        <taxon>Culicidae</taxon>
        <taxon>Culicinae</taxon>
        <taxon>Culicini</taxon>
        <taxon>Culex</taxon>
        <taxon>Culex</taxon>
    </lineage>
</organism>
<proteinExistence type="predicted"/>
<feature type="transmembrane region" description="Helical" evidence="1">
    <location>
        <begin position="64"/>
        <end position="86"/>
    </location>
</feature>
<keyword evidence="1" id="KW-0472">Membrane</keyword>
<evidence type="ECO:0000313" key="2">
    <source>
        <dbReference type="EMBL" id="CAG6492429.1"/>
    </source>
</evidence>
<protein>
    <submittedName>
        <fullName evidence="2">(northern house mosquito) hypothetical protein</fullName>
    </submittedName>
</protein>
<feature type="transmembrane region" description="Helical" evidence="1">
    <location>
        <begin position="25"/>
        <end position="44"/>
    </location>
</feature>
<name>A0A8D8CD13_CULPI</name>
<feature type="transmembrane region" description="Helical" evidence="1">
    <location>
        <begin position="107"/>
        <end position="126"/>
    </location>
</feature>
<keyword evidence="1" id="KW-0812">Transmembrane</keyword>